<dbReference type="EMBL" id="JACGQI010000024">
    <property type="protein sequence ID" value="MBF2230993.1"/>
    <property type="molecule type" value="Genomic_DNA"/>
</dbReference>
<reference evidence="1" key="1">
    <citation type="submission" date="2017-05" db="EMBL/GenBank/DDBJ databases">
        <title>Novel Multiresistance cfr-Encoding Plasmids in Linezolid-Resistant Methicillin-Resistant Staphylococcus epidermidis and Vancomycin-Resistant Enterococcus faecium (VRE): First Report of the Co-location of cfr and optrA in VRE.</title>
        <authorList>
            <person name="Lazaris A."/>
            <person name="Coleman D.C."/>
            <person name="Kearns A.M."/>
            <person name="Pichon B."/>
            <person name="Kinnevey P.M."/>
            <person name="Boyle B."/>
            <person name="Earls M.R."/>
            <person name="Connell B.O."/>
            <person name="Brennan G.I."/>
            <person name="Shore A.C."/>
        </authorList>
    </citation>
    <scope>NUCLEOTIDE SEQUENCE</scope>
    <source>
        <strain evidence="1">M13/0453</strain>
    </source>
</reference>
<reference evidence="2" key="2">
    <citation type="submission" date="2020-08" db="EMBL/GenBank/DDBJ databases">
        <title>Changes in the skin microbiome associated with squamous cell carcinoma in transplant recipients.</title>
        <authorList>
            <person name="Zaugg J."/>
            <person name="Krueger A."/>
            <person name="Lachner N."/>
        </authorList>
    </citation>
    <scope>NUCLEOTIDE SEQUENCE</scope>
    <source>
        <strain evidence="2">R5988</strain>
    </source>
</reference>
<dbReference type="Proteomes" id="UP000648077">
    <property type="component" value="Unassembled WGS sequence"/>
</dbReference>
<proteinExistence type="predicted"/>
<dbReference type="AlphaFoldDB" id="A0A1Z1UZ93"/>
<protein>
    <submittedName>
        <fullName evidence="1">Uncharacterized protein</fullName>
    </submittedName>
</protein>
<name>A0A1Z1UZ93_STAEP</name>
<dbReference type="EMBL" id="MF062491">
    <property type="protein sequence ID" value="ARX60733.1"/>
    <property type="molecule type" value="Genomic_DNA"/>
</dbReference>
<gene>
    <name evidence="2" type="ORF">H3963_11300</name>
</gene>
<evidence type="ECO:0000313" key="1">
    <source>
        <dbReference type="EMBL" id="ARX60733.1"/>
    </source>
</evidence>
<organism evidence="1">
    <name type="scientific">Staphylococcus epidermidis</name>
    <dbReference type="NCBI Taxonomy" id="1282"/>
    <lineage>
        <taxon>Bacteria</taxon>
        <taxon>Bacillati</taxon>
        <taxon>Bacillota</taxon>
        <taxon>Bacilli</taxon>
        <taxon>Bacillales</taxon>
        <taxon>Staphylococcaceae</taxon>
        <taxon>Staphylococcus</taxon>
    </lineage>
</organism>
<dbReference type="RefSeq" id="WP_001077283.1">
    <property type="nucleotide sequence ID" value="NZ_CAJUXF010000054.1"/>
</dbReference>
<sequence>MNQTWKEVYQYLMHQPHIDVIKGIIAFSSNKKNNSELDELYSIYMNDDSITSIVHPDLIESIELIHNE</sequence>
<evidence type="ECO:0000313" key="2">
    <source>
        <dbReference type="EMBL" id="MBF2230993.1"/>
    </source>
</evidence>
<accession>A0A1Z1UZ93</accession>